<evidence type="ECO:0000313" key="4">
    <source>
        <dbReference type="EMBL" id="CRH07151.1"/>
    </source>
</evidence>
<feature type="compositionally biased region" description="Polar residues" evidence="3">
    <location>
        <begin position="172"/>
        <end position="181"/>
    </location>
</feature>
<organism evidence="4">
    <name type="scientific">Magnetococcus massalia (strain MO-1)</name>
    <dbReference type="NCBI Taxonomy" id="451514"/>
    <lineage>
        <taxon>Bacteria</taxon>
        <taxon>Pseudomonadati</taxon>
        <taxon>Pseudomonadota</taxon>
        <taxon>Magnetococcia</taxon>
        <taxon>Magnetococcales</taxon>
        <taxon>Magnetococcaceae</taxon>
        <taxon>Magnetococcus</taxon>
    </lineage>
</organism>
<dbReference type="SUPFAM" id="SSF48452">
    <property type="entry name" value="TPR-like"/>
    <property type="match status" value="1"/>
</dbReference>
<keyword evidence="1" id="KW-0132">Cell division</keyword>
<comment type="subcellular location">
    <subcellularLocation>
        <location evidence="1">Periplasm</location>
    </subcellularLocation>
</comment>
<comment type="function">
    <text evidence="1">Mediates coordination of peptidoglycan synthesis and outer membrane constriction during cell division.</text>
</comment>
<proteinExistence type="inferred from homology"/>
<dbReference type="GO" id="GO:0043093">
    <property type="term" value="P:FtsZ-dependent cytokinesis"/>
    <property type="evidence" value="ECO:0007669"/>
    <property type="project" value="UniProtKB-UniRule"/>
</dbReference>
<evidence type="ECO:0000256" key="2">
    <source>
        <dbReference type="PROSITE-ProRule" id="PRU00339"/>
    </source>
</evidence>
<dbReference type="PROSITE" id="PS51257">
    <property type="entry name" value="PROKAR_LIPOPROTEIN"/>
    <property type="match status" value="1"/>
</dbReference>
<feature type="coiled-coil region" evidence="1">
    <location>
        <begin position="69"/>
        <end position="96"/>
    </location>
</feature>
<dbReference type="InterPro" id="IPR019734">
    <property type="entry name" value="TPR_rpt"/>
</dbReference>
<dbReference type="PROSITE" id="PS50005">
    <property type="entry name" value="TPR"/>
    <property type="match status" value="1"/>
</dbReference>
<dbReference type="InterPro" id="IPR034706">
    <property type="entry name" value="CpoB"/>
</dbReference>
<dbReference type="Pfam" id="PF13432">
    <property type="entry name" value="TPR_16"/>
    <property type="match status" value="1"/>
</dbReference>
<name>A0A1S7LMT8_MAGMO</name>
<dbReference type="AlphaFoldDB" id="A0A1S7LMT8"/>
<dbReference type="GO" id="GO:0030288">
    <property type="term" value="C:outer membrane-bounded periplasmic space"/>
    <property type="evidence" value="ECO:0007669"/>
    <property type="project" value="UniProtKB-UniRule"/>
</dbReference>
<accession>A0A1S7LMT8</accession>
<evidence type="ECO:0000256" key="1">
    <source>
        <dbReference type="HAMAP-Rule" id="MF_02066"/>
    </source>
</evidence>
<dbReference type="InterPro" id="IPR011990">
    <property type="entry name" value="TPR-like_helical_dom_sf"/>
</dbReference>
<keyword evidence="1" id="KW-0175">Coiled coil</keyword>
<dbReference type="Gene3D" id="1.25.40.10">
    <property type="entry name" value="Tetratricopeptide repeat domain"/>
    <property type="match status" value="1"/>
</dbReference>
<feature type="compositionally biased region" description="Low complexity" evidence="3">
    <location>
        <begin position="183"/>
        <end position="192"/>
    </location>
</feature>
<dbReference type="InterPro" id="IPR014162">
    <property type="entry name" value="CpoB_C"/>
</dbReference>
<comment type="similarity">
    <text evidence="1">Belongs to the CpoB family.</text>
</comment>
<keyword evidence="1" id="KW-0732">Signal</keyword>
<dbReference type="EMBL" id="LO017727">
    <property type="protein sequence ID" value="CRH07151.1"/>
    <property type="molecule type" value="Genomic_DNA"/>
</dbReference>
<feature type="compositionally biased region" description="Low complexity" evidence="3">
    <location>
        <begin position="219"/>
        <end position="235"/>
    </location>
</feature>
<gene>
    <name evidence="1" type="primary">cpoB</name>
    <name evidence="4" type="ORF">MAGMO_3005</name>
</gene>
<keyword evidence="1" id="KW-0131">Cell cycle</keyword>
<evidence type="ECO:0000256" key="3">
    <source>
        <dbReference type="SAM" id="MobiDB-lite"/>
    </source>
</evidence>
<feature type="signal peptide" evidence="1">
    <location>
        <begin position="1"/>
        <end position="24"/>
    </location>
</feature>
<keyword evidence="1" id="KW-0574">Periplasm</keyword>
<reference evidence="4" key="1">
    <citation type="submission" date="2015-04" db="EMBL/GenBank/DDBJ databases">
        <authorList>
            <person name="Syromyatnikov M.Y."/>
            <person name="Popov V.N."/>
        </authorList>
    </citation>
    <scope>NUCLEOTIDE SEQUENCE</scope>
    <source>
        <strain evidence="4">MO-1</strain>
    </source>
</reference>
<protein>
    <recommendedName>
        <fullName evidence="1">Cell division coordinator CpoB</fullName>
    </recommendedName>
</protein>
<dbReference type="HAMAP" id="MF_02066">
    <property type="entry name" value="CpoB"/>
    <property type="match status" value="1"/>
</dbReference>
<feature type="compositionally biased region" description="Low complexity" evidence="3">
    <location>
        <begin position="150"/>
        <end position="171"/>
    </location>
</feature>
<feature type="chain" id="PRO_5025737682" description="Cell division coordinator CpoB" evidence="1">
    <location>
        <begin position="25"/>
        <end position="393"/>
    </location>
</feature>
<sequence length="393" mass="42928" precursor="true">MNRSRLLKLSQRFVVASMLMVGLSACNTLPGGNAGPNTQAKSPAKLAADEMHQKLDALSAADTSRRSALADQNKRLELLQQEMATLRDDLDQTRRGTQQLGQQVSELRNYIARAYGMPIQPPKAQQPMAQAPAQPAMQQSGRMAQDAQQAAMGRAGRAMGQQTQGMQSGQQPPNAATQVAQSAPRPAGMQQPGQPPMRLPSIGGTAPNTQPGMQPPMQQPGMQAAMQPQGMQQPGFNRNQPGMQQPAKPAIQAPGVSTPPANAVDAYKQAKLYVTSGQYDQALVRFQGFLKSYPNDKLADNAQYWLGEMHYVQRDFRNALVEFNQVLVKWPTSDKVPDSLLKIGFAFFELEDYENSRRALEQLVQNFPNSPAVPLAMQRLKRIETAAAAVKKP</sequence>
<dbReference type="NCBIfam" id="TIGR02795">
    <property type="entry name" value="tol_pal_ybgF"/>
    <property type="match status" value="1"/>
</dbReference>
<dbReference type="Pfam" id="PF13174">
    <property type="entry name" value="TPR_6"/>
    <property type="match status" value="1"/>
</dbReference>
<feature type="repeat" description="TPR" evidence="2">
    <location>
        <begin position="337"/>
        <end position="370"/>
    </location>
</feature>
<feature type="region of interest" description="Disordered" evidence="3">
    <location>
        <begin position="150"/>
        <end position="257"/>
    </location>
</feature>
<keyword evidence="2" id="KW-0802">TPR repeat</keyword>